<feature type="domain" description="N-acetyltransferase" evidence="1">
    <location>
        <begin position="20"/>
        <end position="181"/>
    </location>
</feature>
<dbReference type="InterPro" id="IPR000182">
    <property type="entry name" value="GNAT_dom"/>
</dbReference>
<evidence type="ECO:0000259" key="1">
    <source>
        <dbReference type="PROSITE" id="PS51186"/>
    </source>
</evidence>
<proteinExistence type="predicted"/>
<sequence>MLPPFSFTPQSCLLRQGDTITIREAQVEDAKALNQLIRTYLQDSDYIPLEVEEFTKTEEETKQWITSLQQASNSLLLVVEHNGQFIGNIDVTGNSRKALQHTAILGMGILKSWRGCGLGTLLVQHVIDWAKSANCLEILWLQVYAENKAAVALYHKHGFEIMGRMPEFIKVGAYYYTNQIMQRQVK</sequence>
<dbReference type="SUPFAM" id="SSF55729">
    <property type="entry name" value="Acyl-CoA N-acyltransferases (Nat)"/>
    <property type="match status" value="1"/>
</dbReference>
<dbReference type="RefSeq" id="WP_115092543.1">
    <property type="nucleotide sequence ID" value="NZ_CP068107.1"/>
</dbReference>
<dbReference type="Gene3D" id="3.40.630.30">
    <property type="match status" value="1"/>
</dbReference>
<gene>
    <name evidence="2" type="primary">ywnH</name>
    <name evidence="2" type="ORF">NCTC11179_03466</name>
</gene>
<reference evidence="2 3" key="1">
    <citation type="submission" date="2018-06" db="EMBL/GenBank/DDBJ databases">
        <authorList>
            <consortium name="Pathogen Informatics"/>
            <person name="Doyle S."/>
        </authorList>
    </citation>
    <scope>NUCLEOTIDE SEQUENCE [LARGE SCALE GENOMIC DNA]</scope>
    <source>
        <strain evidence="2 3">NCTC11179</strain>
    </source>
</reference>
<dbReference type="CDD" id="cd04301">
    <property type="entry name" value="NAT_SF"/>
    <property type="match status" value="1"/>
</dbReference>
<dbReference type="PANTHER" id="PTHR43072:SF60">
    <property type="entry name" value="L-2,4-DIAMINOBUTYRIC ACID ACETYLTRANSFERASE"/>
    <property type="match status" value="1"/>
</dbReference>
<name>A0A378U4L8_MYROD</name>
<evidence type="ECO:0000313" key="2">
    <source>
        <dbReference type="EMBL" id="STZ69941.1"/>
    </source>
</evidence>
<keyword evidence="2" id="KW-0808">Transferase</keyword>
<dbReference type="InterPro" id="IPR016181">
    <property type="entry name" value="Acyl_CoA_acyltransferase"/>
</dbReference>
<dbReference type="EMBL" id="UGQL01000002">
    <property type="protein sequence ID" value="STZ69941.1"/>
    <property type="molecule type" value="Genomic_DNA"/>
</dbReference>
<dbReference type="PANTHER" id="PTHR43072">
    <property type="entry name" value="N-ACETYLTRANSFERASE"/>
    <property type="match status" value="1"/>
</dbReference>
<dbReference type="PROSITE" id="PS51186">
    <property type="entry name" value="GNAT"/>
    <property type="match status" value="1"/>
</dbReference>
<dbReference type="AlphaFoldDB" id="A0A378U4L8"/>
<protein>
    <submittedName>
        <fullName evidence="2">Phosphinothricin acetyltransferase YwnH</fullName>
        <ecNumber evidence="2">2.3.1.183</ecNumber>
    </submittedName>
</protein>
<dbReference type="GO" id="GO:0102971">
    <property type="term" value="F:phosphinothricin N-acetyltransferase activity"/>
    <property type="evidence" value="ECO:0007669"/>
    <property type="project" value="UniProtKB-EC"/>
</dbReference>
<keyword evidence="2" id="KW-0012">Acyltransferase</keyword>
<keyword evidence="3" id="KW-1185">Reference proteome</keyword>
<organism evidence="2 3">
    <name type="scientific">Myroides odoratus</name>
    <name type="common">Flavobacterium odoratum</name>
    <dbReference type="NCBI Taxonomy" id="256"/>
    <lineage>
        <taxon>Bacteria</taxon>
        <taxon>Pseudomonadati</taxon>
        <taxon>Bacteroidota</taxon>
        <taxon>Flavobacteriia</taxon>
        <taxon>Flavobacteriales</taxon>
        <taxon>Flavobacteriaceae</taxon>
        <taxon>Myroides</taxon>
    </lineage>
</organism>
<dbReference type="Pfam" id="PF00583">
    <property type="entry name" value="Acetyltransf_1"/>
    <property type="match status" value="1"/>
</dbReference>
<dbReference type="EC" id="2.3.1.183" evidence="2"/>
<dbReference type="Proteomes" id="UP000255024">
    <property type="component" value="Unassembled WGS sequence"/>
</dbReference>
<accession>A0A378U4L8</accession>
<evidence type="ECO:0000313" key="3">
    <source>
        <dbReference type="Proteomes" id="UP000255024"/>
    </source>
</evidence>